<keyword evidence="3" id="KW-1185">Reference proteome</keyword>
<sequence length="344" mass="38627">MSSDPTPLPAQPGVDEPDRLVLHARDVQFDWSKLDLHWIPDEPFATHVINVLHLLLPEGERWFVEVFKQAVPHITDDELREQVLGFIGQEAVHAEAHAGVLDHMDAHGLDPRPYVEQIAWMFRVVLGDRDLSGAREFAWLRTRLAVIAGIEHYTAVLGQWVLDAKKLDEVDTDPTMLDLLRWHGAEEVEHRAVAYDLYTHLDGGYPRRALAMGVAAFALAALWVRGVRFLIANDPYLKGRIGGRRPKASWALRDGRRGLIPHLGRLARAVPEYLRRKYHPSHHGSTSQAVAYLAVSPAARAADAAEQEAARKEAEKALKQEALKQEAVQQESAKQEAKQQEASR</sequence>
<evidence type="ECO:0000313" key="3">
    <source>
        <dbReference type="Proteomes" id="UP001055940"/>
    </source>
</evidence>
<dbReference type="GO" id="GO:0016787">
    <property type="term" value="F:hydrolase activity"/>
    <property type="evidence" value="ECO:0007669"/>
    <property type="project" value="UniProtKB-KW"/>
</dbReference>
<accession>A0ABY5DCZ5</accession>
<dbReference type="EMBL" id="CP099837">
    <property type="protein sequence ID" value="USY21363.1"/>
    <property type="molecule type" value="Genomic_DNA"/>
</dbReference>
<organism evidence="2 3">
    <name type="scientific">Nocardiopsis exhalans</name>
    <dbReference type="NCBI Taxonomy" id="163604"/>
    <lineage>
        <taxon>Bacteria</taxon>
        <taxon>Bacillati</taxon>
        <taxon>Actinomycetota</taxon>
        <taxon>Actinomycetes</taxon>
        <taxon>Streptosporangiales</taxon>
        <taxon>Nocardiopsidaceae</taxon>
        <taxon>Nocardiopsis</taxon>
    </lineage>
</organism>
<dbReference type="PANTHER" id="PTHR39456:SF1">
    <property type="entry name" value="METAL-DEPENDENT HYDROLASE"/>
    <property type="match status" value="1"/>
</dbReference>
<dbReference type="InterPro" id="IPR016516">
    <property type="entry name" value="UCP07580"/>
</dbReference>
<reference evidence="2" key="1">
    <citation type="submission" date="2022-06" db="EMBL/GenBank/DDBJ databases">
        <authorList>
            <person name="Ping M."/>
        </authorList>
    </citation>
    <scope>NUCLEOTIDE SEQUENCE</scope>
    <source>
        <strain evidence="2">JCM11759T</strain>
    </source>
</reference>
<dbReference type="Proteomes" id="UP001055940">
    <property type="component" value="Chromosome"/>
</dbReference>
<dbReference type="PIRSF" id="PIRSF007580">
    <property type="entry name" value="UCP07580"/>
    <property type="match status" value="1"/>
</dbReference>
<feature type="region of interest" description="Disordered" evidence="1">
    <location>
        <begin position="304"/>
        <end position="344"/>
    </location>
</feature>
<dbReference type="Pfam" id="PF10118">
    <property type="entry name" value="Metal_hydrol"/>
    <property type="match status" value="1"/>
</dbReference>
<evidence type="ECO:0000313" key="2">
    <source>
        <dbReference type="EMBL" id="USY21363.1"/>
    </source>
</evidence>
<feature type="compositionally biased region" description="Basic and acidic residues" evidence="1">
    <location>
        <begin position="308"/>
        <end position="324"/>
    </location>
</feature>
<evidence type="ECO:0000256" key="1">
    <source>
        <dbReference type="SAM" id="MobiDB-lite"/>
    </source>
</evidence>
<dbReference type="RefSeq" id="WP_254420273.1">
    <property type="nucleotide sequence ID" value="NZ_BAAAJB010000001.1"/>
</dbReference>
<protein>
    <submittedName>
        <fullName evidence="2">Metal-dependent hydrolase</fullName>
    </submittedName>
</protein>
<proteinExistence type="predicted"/>
<gene>
    <name evidence="2" type="ORF">NE857_07035</name>
</gene>
<name>A0ABY5DCZ5_9ACTN</name>
<dbReference type="PANTHER" id="PTHR39456">
    <property type="entry name" value="METAL-DEPENDENT HYDROLASE"/>
    <property type="match status" value="1"/>
</dbReference>
<feature type="compositionally biased region" description="Basic and acidic residues" evidence="1">
    <location>
        <begin position="333"/>
        <end position="344"/>
    </location>
</feature>
<keyword evidence="2" id="KW-0378">Hydrolase</keyword>